<evidence type="ECO:0008006" key="3">
    <source>
        <dbReference type="Google" id="ProtNLM"/>
    </source>
</evidence>
<name>A0A4Y7REI1_9FIRM</name>
<evidence type="ECO:0000313" key="2">
    <source>
        <dbReference type="Proteomes" id="UP000298324"/>
    </source>
</evidence>
<sequence>MQPLYKIFEYNFLYGARLATAYELGQGVKIIGFEERDSFEVRVLSIGKNPKRTGLGKKALQFLRSKFNKITVSEIYEGALPFWLKMMECGLVDELLSIKDGSSIYRLVETNIDRMQDDSNNGLLVHEI</sequence>
<organism evidence="1 2">
    <name type="scientific">Pelotomaculum schinkii</name>
    <dbReference type="NCBI Taxonomy" id="78350"/>
    <lineage>
        <taxon>Bacteria</taxon>
        <taxon>Bacillati</taxon>
        <taxon>Bacillota</taxon>
        <taxon>Clostridia</taxon>
        <taxon>Eubacteriales</taxon>
        <taxon>Desulfotomaculaceae</taxon>
        <taxon>Pelotomaculum</taxon>
    </lineage>
</organism>
<dbReference type="RefSeq" id="WP_190239293.1">
    <property type="nucleotide sequence ID" value="NZ_QFGA01000001.1"/>
</dbReference>
<gene>
    <name evidence="1" type="ORF">Psch_00945</name>
</gene>
<comment type="caution">
    <text evidence="1">The sequence shown here is derived from an EMBL/GenBank/DDBJ whole genome shotgun (WGS) entry which is preliminary data.</text>
</comment>
<keyword evidence="2" id="KW-1185">Reference proteome</keyword>
<evidence type="ECO:0000313" key="1">
    <source>
        <dbReference type="EMBL" id="TEB07394.1"/>
    </source>
</evidence>
<accession>A0A4Y7REI1</accession>
<dbReference type="AlphaFoldDB" id="A0A4Y7REI1"/>
<dbReference type="Proteomes" id="UP000298324">
    <property type="component" value="Unassembled WGS sequence"/>
</dbReference>
<reference evidence="1 2" key="1">
    <citation type="journal article" date="2018" name="Environ. Microbiol.">
        <title>Novel energy conservation strategies and behaviour of Pelotomaculum schinkii driving syntrophic propionate catabolism.</title>
        <authorList>
            <person name="Hidalgo-Ahumada C.A.P."/>
            <person name="Nobu M.K."/>
            <person name="Narihiro T."/>
            <person name="Tamaki H."/>
            <person name="Liu W.T."/>
            <person name="Kamagata Y."/>
            <person name="Stams A.J.M."/>
            <person name="Imachi H."/>
            <person name="Sousa D.Z."/>
        </authorList>
    </citation>
    <scope>NUCLEOTIDE SEQUENCE [LARGE SCALE GENOMIC DNA]</scope>
    <source>
        <strain evidence="1 2">HH</strain>
    </source>
</reference>
<dbReference type="EMBL" id="QFGA01000001">
    <property type="protein sequence ID" value="TEB07394.1"/>
    <property type="molecule type" value="Genomic_DNA"/>
</dbReference>
<protein>
    <recommendedName>
        <fullName evidence="3">N-acetyltransferase domain-containing protein</fullName>
    </recommendedName>
</protein>
<proteinExistence type="predicted"/>